<dbReference type="STRING" id="1064592.G0VHZ0"/>
<name>G0VHZ0_NAUCA</name>
<dbReference type="EMBL" id="HE576758">
    <property type="protein sequence ID" value="CCC71024.1"/>
    <property type="molecule type" value="Genomic_DNA"/>
</dbReference>
<evidence type="ECO:0000313" key="3">
    <source>
        <dbReference type="EMBL" id="CCC71024.1"/>
    </source>
</evidence>
<feature type="coiled-coil region" evidence="1">
    <location>
        <begin position="104"/>
        <end position="176"/>
    </location>
</feature>
<gene>
    <name evidence="3" type="primary">NCAS0G01370</name>
    <name evidence="3" type="ordered locus">NCAS_0G01370</name>
</gene>
<keyword evidence="4" id="KW-1185">Reference proteome</keyword>
<dbReference type="GeneID" id="96904690"/>
<protein>
    <submittedName>
        <fullName evidence="3">Uncharacterized protein</fullName>
    </submittedName>
</protein>
<dbReference type="Pfam" id="PF11778">
    <property type="entry name" value="SID"/>
    <property type="match status" value="1"/>
</dbReference>
<evidence type="ECO:0000256" key="1">
    <source>
        <dbReference type="SAM" id="Coils"/>
    </source>
</evidence>
<feature type="region of interest" description="Disordered" evidence="2">
    <location>
        <begin position="48"/>
        <end position="85"/>
    </location>
</feature>
<keyword evidence="1" id="KW-0175">Coiled coil</keyword>
<dbReference type="KEGG" id="ncs:NCAS_0G01370"/>
<dbReference type="OMA" id="NETCENM"/>
<feature type="coiled-coil region" evidence="1">
    <location>
        <begin position="306"/>
        <end position="354"/>
    </location>
</feature>
<proteinExistence type="predicted"/>
<dbReference type="Proteomes" id="UP000001640">
    <property type="component" value="Chromosome 7"/>
</dbReference>
<dbReference type="HOGENOM" id="CLU_560303_0_0_1"/>
<dbReference type="OrthoDB" id="5376259at2759"/>
<dbReference type="InterPro" id="IPR021750">
    <property type="entry name" value="Sid4-like"/>
</dbReference>
<organism evidence="3 4">
    <name type="scientific">Naumovozyma castellii</name>
    <name type="common">Yeast</name>
    <name type="synonym">Saccharomyces castellii</name>
    <dbReference type="NCBI Taxonomy" id="27288"/>
    <lineage>
        <taxon>Eukaryota</taxon>
        <taxon>Fungi</taxon>
        <taxon>Dikarya</taxon>
        <taxon>Ascomycota</taxon>
        <taxon>Saccharomycotina</taxon>
        <taxon>Saccharomycetes</taxon>
        <taxon>Saccharomycetales</taxon>
        <taxon>Saccharomycetaceae</taxon>
        <taxon>Naumovozyma</taxon>
    </lineage>
</organism>
<sequence>MTSTGPTDMAEFMKENECSEVHRHNETNRFAGKKMGRELEEIKKTHDYERFLEGNREGRSNTTLPSDDDLDEGEDAGMIQSTPSASVAKLKELRNSHLSSNERLESLGKQLAQQKDIVIELRKEIEDLQKTNQELHNGKEKLQEEVSIVHQLREEKMKLQNELNNVREDLRQQSHQSENLGLEIENLREFKTKHKILVRELQKVKLFDITVGDIILDLFGDENAPLISLDELLMKKHPEIIRFYSTTDKLVLENLKKDLKTCREELFENKKTFTNTISELVDEKKKLTNSFDTELSYIKATHKENEDKFSQELSTLRDQVQVLESDLFAEKEETIRLQEENDDKKTRIAELELLEGDKENMVVFDKETLTRFGVNGDIAKYLSLTQVNSVDRITLINTVKRIMIFLQMSYTDLPDKIQRLAVYLQYEKPLLRKFVNELHRMVFGEPIDLVNKAAVAYSQFSKTGDMNSINHPLEKCLNNLIDHVAPA</sequence>
<dbReference type="FunCoup" id="G0VHZ0">
    <property type="interactions" value="192"/>
</dbReference>
<dbReference type="AlphaFoldDB" id="G0VHZ0"/>
<dbReference type="InParanoid" id="G0VHZ0"/>
<dbReference type="eggNOG" id="ENOG502RYJ3">
    <property type="taxonomic scope" value="Eukaryota"/>
</dbReference>
<feature type="compositionally biased region" description="Acidic residues" evidence="2">
    <location>
        <begin position="66"/>
        <end position="75"/>
    </location>
</feature>
<evidence type="ECO:0000256" key="2">
    <source>
        <dbReference type="SAM" id="MobiDB-lite"/>
    </source>
</evidence>
<reference key="2">
    <citation type="submission" date="2011-08" db="EMBL/GenBank/DDBJ databases">
        <title>Genome sequence of Naumovozyma castellii.</title>
        <authorList>
            <person name="Gordon J.L."/>
            <person name="Armisen D."/>
            <person name="Proux-Wera E."/>
            <person name="OhEigeartaigh S.S."/>
            <person name="Byrne K.P."/>
            <person name="Wolfe K.H."/>
        </authorList>
    </citation>
    <scope>NUCLEOTIDE SEQUENCE</scope>
    <source>
        <strain>Type strain:CBS 4309</strain>
    </source>
</reference>
<evidence type="ECO:0000313" key="4">
    <source>
        <dbReference type="Proteomes" id="UP000001640"/>
    </source>
</evidence>
<dbReference type="RefSeq" id="XP_003677377.1">
    <property type="nucleotide sequence ID" value="XM_003677329.1"/>
</dbReference>
<reference evidence="3 4" key="1">
    <citation type="journal article" date="2011" name="Proc. Natl. Acad. Sci. U.S.A.">
        <title>Evolutionary erosion of yeast sex chromosomes by mating-type switching accidents.</title>
        <authorList>
            <person name="Gordon J.L."/>
            <person name="Armisen D."/>
            <person name="Proux-Wera E."/>
            <person name="Oheigeartaigh S.S."/>
            <person name="Byrne K.P."/>
            <person name="Wolfe K.H."/>
        </authorList>
    </citation>
    <scope>NUCLEOTIDE SEQUENCE [LARGE SCALE GENOMIC DNA]</scope>
    <source>
        <strain evidence="4">ATCC 76901 / BCRC 22586 / CBS 4309 / NBRC 1992 / NRRL Y-12630</strain>
    </source>
</reference>
<accession>G0VHZ0</accession>
<feature type="compositionally biased region" description="Basic and acidic residues" evidence="2">
    <location>
        <begin position="48"/>
        <end position="59"/>
    </location>
</feature>